<accession>A0ACB8Y665</accession>
<comment type="caution">
    <text evidence="1">The sequence shown here is derived from an EMBL/GenBank/DDBJ whole genome shotgun (WGS) entry which is preliminary data.</text>
</comment>
<evidence type="ECO:0000313" key="2">
    <source>
        <dbReference type="Proteomes" id="UP001055879"/>
    </source>
</evidence>
<evidence type="ECO:0000313" key="1">
    <source>
        <dbReference type="EMBL" id="KAI3678997.1"/>
    </source>
</evidence>
<name>A0ACB8Y665_ARCLA</name>
<keyword evidence="2" id="KW-1185">Reference proteome</keyword>
<protein>
    <submittedName>
        <fullName evidence="1">Uncharacterized protein</fullName>
    </submittedName>
</protein>
<reference evidence="1 2" key="2">
    <citation type="journal article" date="2022" name="Mol. Ecol. Resour.">
        <title>The genomes of chicory, endive, great burdock and yacon provide insights into Asteraceae paleo-polyploidization history and plant inulin production.</title>
        <authorList>
            <person name="Fan W."/>
            <person name="Wang S."/>
            <person name="Wang H."/>
            <person name="Wang A."/>
            <person name="Jiang F."/>
            <person name="Liu H."/>
            <person name="Zhao H."/>
            <person name="Xu D."/>
            <person name="Zhang Y."/>
        </authorList>
    </citation>
    <scope>NUCLEOTIDE SEQUENCE [LARGE SCALE GENOMIC DNA]</scope>
    <source>
        <strain evidence="2">cv. Niubang</strain>
    </source>
</reference>
<dbReference type="Proteomes" id="UP001055879">
    <property type="component" value="Linkage Group LG14"/>
</dbReference>
<proteinExistence type="predicted"/>
<gene>
    <name evidence="1" type="ORF">L6452_38302</name>
</gene>
<sequence length="200" mass="22892">MKNSDRSSKGNPNNGGSNQNFNRIAPVNNSKMKNRNRMGGGGGGLSLQAFANAKTKNDGYNPALIKKQREFYKNAKCVNKYKKSLKQQNQEQGSSQATKSIEDRNENKEVGERYQGKRKTGKKSAYSLKEIYEKKQEEEEKVRMEKEAIIDAKKRKKDESEGRRKAQREKMLKRTRSGQPIMKYRIEHLLQTIQGSNSKA</sequence>
<organism evidence="1 2">
    <name type="scientific">Arctium lappa</name>
    <name type="common">Greater burdock</name>
    <name type="synonym">Lappa major</name>
    <dbReference type="NCBI Taxonomy" id="4217"/>
    <lineage>
        <taxon>Eukaryota</taxon>
        <taxon>Viridiplantae</taxon>
        <taxon>Streptophyta</taxon>
        <taxon>Embryophyta</taxon>
        <taxon>Tracheophyta</taxon>
        <taxon>Spermatophyta</taxon>
        <taxon>Magnoliopsida</taxon>
        <taxon>eudicotyledons</taxon>
        <taxon>Gunneridae</taxon>
        <taxon>Pentapetalae</taxon>
        <taxon>asterids</taxon>
        <taxon>campanulids</taxon>
        <taxon>Asterales</taxon>
        <taxon>Asteraceae</taxon>
        <taxon>Carduoideae</taxon>
        <taxon>Cardueae</taxon>
        <taxon>Arctiinae</taxon>
        <taxon>Arctium</taxon>
    </lineage>
</organism>
<dbReference type="EMBL" id="CM042060">
    <property type="protein sequence ID" value="KAI3678997.1"/>
    <property type="molecule type" value="Genomic_DNA"/>
</dbReference>
<reference evidence="2" key="1">
    <citation type="journal article" date="2022" name="Mol. Ecol. Resour.">
        <title>The genomes of chicory, endive, great burdock and yacon provide insights into Asteraceae palaeo-polyploidization history and plant inulin production.</title>
        <authorList>
            <person name="Fan W."/>
            <person name="Wang S."/>
            <person name="Wang H."/>
            <person name="Wang A."/>
            <person name="Jiang F."/>
            <person name="Liu H."/>
            <person name="Zhao H."/>
            <person name="Xu D."/>
            <person name="Zhang Y."/>
        </authorList>
    </citation>
    <scope>NUCLEOTIDE SEQUENCE [LARGE SCALE GENOMIC DNA]</scope>
    <source>
        <strain evidence="2">cv. Niubang</strain>
    </source>
</reference>